<organism evidence="3">
    <name type="scientific">marine metagenome</name>
    <dbReference type="NCBI Taxonomy" id="408172"/>
    <lineage>
        <taxon>unclassified sequences</taxon>
        <taxon>metagenomes</taxon>
        <taxon>ecological metagenomes</taxon>
    </lineage>
</organism>
<dbReference type="PANTHER" id="PTHR42831:SF1">
    <property type="entry name" value="FE-S PROTEIN MATURATION AUXILIARY FACTOR YITW"/>
    <property type="match status" value="1"/>
</dbReference>
<sequence>MSNKGTHSTYTPVTGLHGPTGSPGFGAPGDADLPPEILRDGGLVGRAGKLLEDDKGVASEMMVITALQTVYDPEIPVNIYDLGLIYKLEIANSGNVRIEMTLTAPGCPVAGILPQ</sequence>
<feature type="compositionally biased region" description="Polar residues" evidence="1">
    <location>
        <begin position="1"/>
        <end position="12"/>
    </location>
</feature>
<dbReference type="Pfam" id="PF01883">
    <property type="entry name" value="FeS_assembly_P"/>
    <property type="match status" value="1"/>
</dbReference>
<accession>A0A382AID9</accession>
<dbReference type="InterPro" id="IPR052339">
    <property type="entry name" value="Fe-S_Maturation_MIP18"/>
</dbReference>
<evidence type="ECO:0000259" key="2">
    <source>
        <dbReference type="Pfam" id="PF01883"/>
    </source>
</evidence>
<protein>
    <recommendedName>
        <fullName evidence="2">MIP18 family-like domain-containing protein</fullName>
    </recommendedName>
</protein>
<dbReference type="InterPro" id="IPR002744">
    <property type="entry name" value="MIP18-like"/>
</dbReference>
<reference evidence="3" key="1">
    <citation type="submission" date="2018-05" db="EMBL/GenBank/DDBJ databases">
        <authorList>
            <person name="Lanie J.A."/>
            <person name="Ng W.-L."/>
            <person name="Kazmierczak K.M."/>
            <person name="Andrzejewski T.M."/>
            <person name="Davidsen T.M."/>
            <person name="Wayne K.J."/>
            <person name="Tettelin H."/>
            <person name="Glass J.I."/>
            <person name="Rusch D."/>
            <person name="Podicherti R."/>
            <person name="Tsui H.-C.T."/>
            <person name="Winkler M.E."/>
        </authorList>
    </citation>
    <scope>NUCLEOTIDE SEQUENCE</scope>
</reference>
<dbReference type="AlphaFoldDB" id="A0A382AID9"/>
<dbReference type="EMBL" id="UINC01025523">
    <property type="protein sequence ID" value="SVB01248.1"/>
    <property type="molecule type" value="Genomic_DNA"/>
</dbReference>
<proteinExistence type="predicted"/>
<evidence type="ECO:0000256" key="1">
    <source>
        <dbReference type="SAM" id="MobiDB-lite"/>
    </source>
</evidence>
<feature type="region of interest" description="Disordered" evidence="1">
    <location>
        <begin position="1"/>
        <end position="32"/>
    </location>
</feature>
<name>A0A382AID9_9ZZZZ</name>
<evidence type="ECO:0000313" key="3">
    <source>
        <dbReference type="EMBL" id="SVB01248.1"/>
    </source>
</evidence>
<feature type="non-terminal residue" evidence="3">
    <location>
        <position position="115"/>
    </location>
</feature>
<feature type="domain" description="MIP18 family-like" evidence="2">
    <location>
        <begin position="62"/>
        <end position="111"/>
    </location>
</feature>
<dbReference type="SUPFAM" id="SSF117916">
    <property type="entry name" value="Fe-S cluster assembly (FSCA) domain-like"/>
    <property type="match status" value="1"/>
</dbReference>
<gene>
    <name evidence="3" type="ORF">METZ01_LOCUS154102</name>
</gene>
<dbReference type="Gene3D" id="3.30.300.130">
    <property type="entry name" value="Fe-S cluster assembly (FSCA)"/>
    <property type="match status" value="1"/>
</dbReference>
<dbReference type="InterPro" id="IPR034904">
    <property type="entry name" value="FSCA_dom_sf"/>
</dbReference>
<dbReference type="PANTHER" id="PTHR42831">
    <property type="entry name" value="FE-S PROTEIN MATURATION AUXILIARY FACTOR YITW"/>
    <property type="match status" value="1"/>
</dbReference>